<dbReference type="GO" id="GO:0043737">
    <property type="term" value="F:deoxyribonuclease V activity"/>
    <property type="evidence" value="ECO:0007669"/>
    <property type="project" value="TreeGrafter"/>
</dbReference>
<dbReference type="PANTHER" id="PTHR28511">
    <property type="entry name" value="ENDONUCLEASE V"/>
    <property type="match status" value="1"/>
</dbReference>
<dbReference type="GO" id="GO:0005737">
    <property type="term" value="C:cytoplasm"/>
    <property type="evidence" value="ECO:0007669"/>
    <property type="project" value="UniProtKB-SubCell"/>
</dbReference>
<dbReference type="EMBL" id="LJCR01001790">
    <property type="protein sequence ID" value="KPV49721.1"/>
    <property type="molecule type" value="Genomic_DNA"/>
</dbReference>
<reference evidence="6 7" key="1">
    <citation type="submission" date="2015-09" db="EMBL/GenBank/DDBJ databases">
        <title>Draft genome sequence of Kouleothrix aurantiaca JCM 19913.</title>
        <authorList>
            <person name="Hemp J."/>
        </authorList>
    </citation>
    <scope>NUCLEOTIDE SEQUENCE [LARGE SCALE GENOMIC DNA]</scope>
    <source>
        <strain evidence="6 7">COM-B</strain>
    </source>
</reference>
<dbReference type="NCBIfam" id="NF008629">
    <property type="entry name" value="PRK11617.1"/>
    <property type="match status" value="1"/>
</dbReference>
<dbReference type="GO" id="GO:0003727">
    <property type="term" value="F:single-stranded RNA binding"/>
    <property type="evidence" value="ECO:0007669"/>
    <property type="project" value="TreeGrafter"/>
</dbReference>
<dbReference type="PATRIC" id="fig|186479.3.peg.2993"/>
<evidence type="ECO:0000313" key="6">
    <source>
        <dbReference type="EMBL" id="KPV49721.1"/>
    </source>
</evidence>
<dbReference type="GO" id="GO:0006281">
    <property type="term" value="P:DNA repair"/>
    <property type="evidence" value="ECO:0007669"/>
    <property type="project" value="InterPro"/>
</dbReference>
<evidence type="ECO:0000256" key="5">
    <source>
        <dbReference type="ARBA" id="ARBA00022801"/>
    </source>
</evidence>
<sequence>DYTVARHPTSFPYVPGFLSFREAPAVLEALAQLRVRPSLLICDGQGIAHPRRFGIASHVGLLADLPSIGCAKSLLTGRHAPLPDERGATVPLLNRGEQIGVALRSRAGTKPLYVSPGHRVGMESAVRFVMACLTKYRLPETTRAADGLASHGRVPQISNQRQFGEEL</sequence>
<keyword evidence="4 6" id="KW-0255">Endonuclease</keyword>
<dbReference type="Pfam" id="PF04493">
    <property type="entry name" value="Endonuclease_5"/>
    <property type="match status" value="1"/>
</dbReference>
<dbReference type="AlphaFoldDB" id="A0A0P9DIM7"/>
<proteinExistence type="predicted"/>
<dbReference type="Proteomes" id="UP000050509">
    <property type="component" value="Unassembled WGS sequence"/>
</dbReference>
<accession>A0A0P9DIM7</accession>
<organism evidence="6 7">
    <name type="scientific">Kouleothrix aurantiaca</name>
    <dbReference type="NCBI Taxonomy" id="186479"/>
    <lineage>
        <taxon>Bacteria</taxon>
        <taxon>Bacillati</taxon>
        <taxon>Chloroflexota</taxon>
        <taxon>Chloroflexia</taxon>
        <taxon>Chloroflexales</taxon>
        <taxon>Roseiflexineae</taxon>
        <taxon>Roseiflexaceae</taxon>
        <taxon>Kouleothrix</taxon>
    </lineage>
</organism>
<evidence type="ECO:0000256" key="2">
    <source>
        <dbReference type="ARBA" id="ARBA00022490"/>
    </source>
</evidence>
<comment type="caution">
    <text evidence="6">The sequence shown here is derived from an EMBL/GenBank/DDBJ whole genome shotgun (WGS) entry which is preliminary data.</text>
</comment>
<evidence type="ECO:0000313" key="7">
    <source>
        <dbReference type="Proteomes" id="UP000050509"/>
    </source>
</evidence>
<feature type="non-terminal residue" evidence="6">
    <location>
        <position position="1"/>
    </location>
</feature>
<keyword evidence="3" id="KW-0540">Nuclease</keyword>
<evidence type="ECO:0000256" key="4">
    <source>
        <dbReference type="ARBA" id="ARBA00022759"/>
    </source>
</evidence>
<protein>
    <submittedName>
        <fullName evidence="6">Endonuclease V</fullName>
    </submittedName>
</protein>
<dbReference type="Gene3D" id="3.30.2170.10">
    <property type="entry name" value="archaeoglobus fulgidus dsm 4304 superfamily"/>
    <property type="match status" value="1"/>
</dbReference>
<evidence type="ECO:0000256" key="1">
    <source>
        <dbReference type="ARBA" id="ARBA00004496"/>
    </source>
</evidence>
<name>A0A0P9DIM7_9CHLR</name>
<evidence type="ECO:0000256" key="3">
    <source>
        <dbReference type="ARBA" id="ARBA00022722"/>
    </source>
</evidence>
<dbReference type="CDD" id="cd06559">
    <property type="entry name" value="Endonuclease_V"/>
    <property type="match status" value="1"/>
</dbReference>
<keyword evidence="7" id="KW-1185">Reference proteome</keyword>
<keyword evidence="2" id="KW-0963">Cytoplasm</keyword>
<dbReference type="InterPro" id="IPR007581">
    <property type="entry name" value="Endonuclease-V"/>
</dbReference>
<dbReference type="GO" id="GO:0016891">
    <property type="term" value="F:RNA endonuclease activity producing 5'-phosphomonoesters, hydrolytic mechanism"/>
    <property type="evidence" value="ECO:0007669"/>
    <property type="project" value="TreeGrafter"/>
</dbReference>
<dbReference type="PANTHER" id="PTHR28511:SF1">
    <property type="entry name" value="ENDONUCLEASE V"/>
    <property type="match status" value="1"/>
</dbReference>
<gene>
    <name evidence="6" type="ORF">SE17_31005</name>
</gene>
<comment type="subcellular location">
    <subcellularLocation>
        <location evidence="1">Cytoplasm</location>
    </subcellularLocation>
</comment>
<keyword evidence="5" id="KW-0378">Hydrolase</keyword>